<dbReference type="AlphaFoldDB" id="A0A9N9P268"/>
<accession>A0A9N9P268</accession>
<evidence type="ECO:0000313" key="3">
    <source>
        <dbReference type="Proteomes" id="UP000789342"/>
    </source>
</evidence>
<feature type="compositionally biased region" description="Polar residues" evidence="1">
    <location>
        <begin position="17"/>
        <end position="48"/>
    </location>
</feature>
<keyword evidence="3" id="KW-1185">Reference proteome</keyword>
<feature type="compositionally biased region" description="Low complexity" evidence="1">
    <location>
        <begin position="212"/>
        <end position="230"/>
    </location>
</feature>
<feature type="non-terminal residue" evidence="2">
    <location>
        <position position="260"/>
    </location>
</feature>
<feature type="compositionally biased region" description="Basic residues" evidence="1">
    <location>
        <begin position="248"/>
        <end position="260"/>
    </location>
</feature>
<reference evidence="2" key="1">
    <citation type="submission" date="2021-06" db="EMBL/GenBank/DDBJ databases">
        <authorList>
            <person name="Kallberg Y."/>
            <person name="Tangrot J."/>
            <person name="Rosling A."/>
        </authorList>
    </citation>
    <scope>NUCLEOTIDE SEQUENCE</scope>
    <source>
        <strain evidence="2">CL551</strain>
    </source>
</reference>
<evidence type="ECO:0000313" key="2">
    <source>
        <dbReference type="EMBL" id="CAG8781203.1"/>
    </source>
</evidence>
<feature type="compositionally biased region" description="Low complexity" evidence="1">
    <location>
        <begin position="191"/>
        <end position="203"/>
    </location>
</feature>
<proteinExistence type="predicted"/>
<name>A0A9N9P268_9GLOM</name>
<organism evidence="2 3">
    <name type="scientific">Acaulospora morrowiae</name>
    <dbReference type="NCBI Taxonomy" id="94023"/>
    <lineage>
        <taxon>Eukaryota</taxon>
        <taxon>Fungi</taxon>
        <taxon>Fungi incertae sedis</taxon>
        <taxon>Mucoromycota</taxon>
        <taxon>Glomeromycotina</taxon>
        <taxon>Glomeromycetes</taxon>
        <taxon>Diversisporales</taxon>
        <taxon>Acaulosporaceae</taxon>
        <taxon>Acaulospora</taxon>
    </lineage>
</organism>
<dbReference type="EMBL" id="CAJVPV010052884">
    <property type="protein sequence ID" value="CAG8781203.1"/>
    <property type="molecule type" value="Genomic_DNA"/>
</dbReference>
<feature type="region of interest" description="Disordered" evidence="1">
    <location>
        <begin position="1"/>
        <end position="260"/>
    </location>
</feature>
<dbReference type="Proteomes" id="UP000789342">
    <property type="component" value="Unassembled WGS sequence"/>
</dbReference>
<sequence>SYQSNVYSNEIERSQHDLQSASTVHPSYNAHNRQSYYSQVYPGSSPPHSNHPMSQQQKQSPLPPPPLPLPIPPQQMISQQNISAPSSDLLSNRNGSSADLSVVHPQPNTDRRFIQRDPINSHHNVHEQQQSSPQSQPYKLNVQPPPLSDLLNPPRSISRPVTPPPSQAPQPLISRDNRETFPYLAPPHHQSGSNSSVSTRSSSPAPGTPVANSNSNNNVSYSPHHSPNNNMAPVQIEKPIAEQNASQPKRRGRSQKPRPI</sequence>
<comment type="caution">
    <text evidence="2">The sequence shown here is derived from an EMBL/GenBank/DDBJ whole genome shotgun (WGS) entry which is preliminary data.</text>
</comment>
<gene>
    <name evidence="2" type="ORF">AMORRO_LOCUS17329</name>
</gene>
<protein>
    <submittedName>
        <fullName evidence="2">341_t:CDS:1</fullName>
    </submittedName>
</protein>
<feature type="compositionally biased region" description="Polar residues" evidence="1">
    <location>
        <begin position="81"/>
        <end position="99"/>
    </location>
</feature>
<evidence type="ECO:0000256" key="1">
    <source>
        <dbReference type="SAM" id="MobiDB-lite"/>
    </source>
</evidence>
<feature type="non-terminal residue" evidence="2">
    <location>
        <position position="1"/>
    </location>
</feature>
<feature type="compositionally biased region" description="Pro residues" evidence="1">
    <location>
        <begin position="61"/>
        <end position="73"/>
    </location>
</feature>
<feature type="compositionally biased region" description="Low complexity" evidence="1">
    <location>
        <begin position="128"/>
        <end position="137"/>
    </location>
</feature>